<evidence type="ECO:0000313" key="2">
    <source>
        <dbReference type="EMBL" id="KAE8954413.1"/>
    </source>
</evidence>
<protein>
    <submittedName>
        <fullName evidence="2">Uncharacterized protein</fullName>
    </submittedName>
</protein>
<feature type="region of interest" description="Disordered" evidence="1">
    <location>
        <begin position="63"/>
        <end position="97"/>
    </location>
</feature>
<dbReference type="AlphaFoldDB" id="A0A6A3GBJ2"/>
<gene>
    <name evidence="2" type="ORF">PR002_g32094</name>
</gene>
<dbReference type="EMBL" id="QXFU01009801">
    <property type="protein sequence ID" value="KAE8954413.1"/>
    <property type="molecule type" value="Genomic_DNA"/>
</dbReference>
<accession>A0A6A3GBJ2</accession>
<comment type="caution">
    <text evidence="2">The sequence shown here is derived from an EMBL/GenBank/DDBJ whole genome shotgun (WGS) entry which is preliminary data.</text>
</comment>
<proteinExistence type="predicted"/>
<evidence type="ECO:0000256" key="1">
    <source>
        <dbReference type="SAM" id="MobiDB-lite"/>
    </source>
</evidence>
<feature type="compositionally biased region" description="Low complexity" evidence="1">
    <location>
        <begin position="73"/>
        <end position="84"/>
    </location>
</feature>
<name>A0A6A3GBJ2_9STRA</name>
<sequence>MYVYSLVSLAQLDVYLLVNLKHRTNPHRPYYKAHATMKLVSAAFAAFALLAASVNGSPMLRMEAEGGKGGIPKQGQQQSASSSSCNLTGTYKKAGPPNMALSITLFP</sequence>
<organism evidence="2 3">
    <name type="scientific">Phytophthora rubi</name>
    <dbReference type="NCBI Taxonomy" id="129364"/>
    <lineage>
        <taxon>Eukaryota</taxon>
        <taxon>Sar</taxon>
        <taxon>Stramenopiles</taxon>
        <taxon>Oomycota</taxon>
        <taxon>Peronosporomycetes</taxon>
        <taxon>Peronosporales</taxon>
        <taxon>Peronosporaceae</taxon>
        <taxon>Phytophthora</taxon>
    </lineage>
</organism>
<reference evidence="2 3" key="1">
    <citation type="submission" date="2018-09" db="EMBL/GenBank/DDBJ databases">
        <title>Genomic investigation of the strawberry pathogen Phytophthora fragariae indicates pathogenicity is determined by transcriptional variation in three key races.</title>
        <authorList>
            <person name="Adams T.M."/>
            <person name="Armitage A.D."/>
            <person name="Sobczyk M.K."/>
            <person name="Bates H.J."/>
            <person name="Dunwell J.M."/>
            <person name="Nellist C.F."/>
            <person name="Harrison R.J."/>
        </authorList>
    </citation>
    <scope>NUCLEOTIDE SEQUENCE [LARGE SCALE GENOMIC DNA]</scope>
    <source>
        <strain evidence="2 3">SCRP324</strain>
    </source>
</reference>
<dbReference type="Proteomes" id="UP000435112">
    <property type="component" value="Unassembled WGS sequence"/>
</dbReference>
<evidence type="ECO:0000313" key="3">
    <source>
        <dbReference type="Proteomes" id="UP000435112"/>
    </source>
</evidence>